<evidence type="ECO:0000313" key="4">
    <source>
        <dbReference type="Proteomes" id="UP000809910"/>
    </source>
</evidence>
<evidence type="ECO:0000256" key="1">
    <source>
        <dbReference type="SAM" id="SignalP"/>
    </source>
</evidence>
<keyword evidence="1" id="KW-0732">Signal</keyword>
<dbReference type="Proteomes" id="UP000809910">
    <property type="component" value="Unassembled WGS sequence"/>
</dbReference>
<dbReference type="InterPro" id="IPR029063">
    <property type="entry name" value="SAM-dependent_MTases_sf"/>
</dbReference>
<feature type="chain" id="PRO_5047289662" evidence="1">
    <location>
        <begin position="26"/>
        <end position="228"/>
    </location>
</feature>
<evidence type="ECO:0000259" key="2">
    <source>
        <dbReference type="Pfam" id="PF03848"/>
    </source>
</evidence>
<feature type="signal peptide" evidence="1">
    <location>
        <begin position="1"/>
        <end position="25"/>
    </location>
</feature>
<dbReference type="GO" id="GO:0032259">
    <property type="term" value="P:methylation"/>
    <property type="evidence" value="ECO:0007669"/>
    <property type="project" value="UniProtKB-KW"/>
</dbReference>
<accession>A0ABS1W9X8</accession>
<evidence type="ECO:0000313" key="3">
    <source>
        <dbReference type="EMBL" id="MBL7526172.1"/>
    </source>
</evidence>
<keyword evidence="4" id="KW-1185">Reference proteome</keyword>
<name>A0ABS1W9X8_9GAMM</name>
<dbReference type="CDD" id="cd02440">
    <property type="entry name" value="AdoMet_MTases"/>
    <property type="match status" value="1"/>
</dbReference>
<gene>
    <name evidence="3" type="ORF">I5282_06255</name>
</gene>
<feature type="domain" description="Tellurite resistance methyltransferase TehB-like" evidence="2">
    <location>
        <begin position="62"/>
        <end position="156"/>
    </location>
</feature>
<dbReference type="InterPro" id="IPR015985">
    <property type="entry name" value="TehB-like_dom"/>
</dbReference>
<dbReference type="Pfam" id="PF03848">
    <property type="entry name" value="TehB"/>
    <property type="match status" value="1"/>
</dbReference>
<comment type="caution">
    <text evidence="3">The sequence shown here is derived from an EMBL/GenBank/DDBJ whole genome shotgun (WGS) entry which is preliminary data.</text>
</comment>
<dbReference type="Gene3D" id="3.40.50.150">
    <property type="entry name" value="Vaccinia Virus protein VP39"/>
    <property type="match status" value="1"/>
</dbReference>
<dbReference type="SUPFAM" id="SSF53335">
    <property type="entry name" value="S-adenosyl-L-methionine-dependent methyltransferases"/>
    <property type="match status" value="1"/>
</dbReference>
<dbReference type="PANTHER" id="PTHR43861">
    <property type="entry name" value="TRANS-ACONITATE 2-METHYLTRANSFERASE-RELATED"/>
    <property type="match status" value="1"/>
</dbReference>
<reference evidence="3 4" key="1">
    <citation type="submission" date="2020-12" db="EMBL/GenBank/DDBJ databases">
        <title>WGS of Legionella: environmental sample.</title>
        <authorList>
            <person name="Cristino S."/>
            <person name="Girolamini L."/>
            <person name="Salaris S."/>
            <person name="Pascale M.R."/>
            <person name="Mazzotta M."/>
            <person name="Orsini M."/>
            <person name="Grottola A."/>
        </authorList>
    </citation>
    <scope>NUCLEOTIDE SEQUENCE [LARGE SCALE GENOMIC DNA]</scope>
    <source>
        <strain evidence="3 4">30cs62</strain>
    </source>
</reference>
<sequence>MNKCTLIMPAIVYLLLITMGTSSFASQYQDNWEEYLDGSVGRNIYYLYTQVMSSSFQNKAKYRALDLGSGAGDVALNLASLGWDVTCVDTSKRAGKIINERMNFINGSFNFQLSEFENATLSGKYDFVLSFFSLPFGDKNNLPYLIKKISQHMKPDALFAVNFFGNKHTFVKNGKAYGISQDELKSILTSNGFEIRYFLHRYYKQAGGNGESVNWDIFDVIAKKSQGS</sequence>
<dbReference type="GO" id="GO:0008168">
    <property type="term" value="F:methyltransferase activity"/>
    <property type="evidence" value="ECO:0007669"/>
    <property type="project" value="UniProtKB-KW"/>
</dbReference>
<dbReference type="RefSeq" id="WP_203110865.1">
    <property type="nucleotide sequence ID" value="NZ_JADOBG010000020.1"/>
</dbReference>
<dbReference type="EMBL" id="JADWVN010000009">
    <property type="protein sequence ID" value="MBL7526172.1"/>
    <property type="molecule type" value="Genomic_DNA"/>
</dbReference>
<keyword evidence="3" id="KW-0489">Methyltransferase</keyword>
<protein>
    <submittedName>
        <fullName evidence="3">Class I SAM-dependent methyltransferase</fullName>
    </submittedName>
</protein>
<proteinExistence type="predicted"/>
<keyword evidence="3" id="KW-0808">Transferase</keyword>
<organism evidence="3 4">
    <name type="scientific">Legionella bononiensis</name>
    <dbReference type="NCBI Taxonomy" id="2793102"/>
    <lineage>
        <taxon>Bacteria</taxon>
        <taxon>Pseudomonadati</taxon>
        <taxon>Pseudomonadota</taxon>
        <taxon>Gammaproteobacteria</taxon>
        <taxon>Legionellales</taxon>
        <taxon>Legionellaceae</taxon>
        <taxon>Legionella</taxon>
    </lineage>
</organism>